<dbReference type="GO" id="GO:0005525">
    <property type="term" value="F:GTP binding"/>
    <property type="evidence" value="ECO:0007669"/>
    <property type="project" value="UniProtKB-KW"/>
</dbReference>
<dbReference type="InterPro" id="IPR057335">
    <property type="entry name" value="Beta-barrel_SelB"/>
</dbReference>
<evidence type="ECO:0000256" key="4">
    <source>
        <dbReference type="ARBA" id="ARBA00022741"/>
    </source>
</evidence>
<dbReference type="GO" id="GO:0003723">
    <property type="term" value="F:RNA binding"/>
    <property type="evidence" value="ECO:0007669"/>
    <property type="project" value="InterPro"/>
</dbReference>
<dbReference type="PRINTS" id="PR00315">
    <property type="entry name" value="ELONGATNFCT"/>
</dbReference>
<dbReference type="CDD" id="cd15491">
    <property type="entry name" value="selB_III"/>
    <property type="match status" value="1"/>
</dbReference>
<keyword evidence="11" id="KW-1185">Reference proteome</keyword>
<keyword evidence="4" id="KW-0547">Nucleotide-binding</keyword>
<proteinExistence type="predicted"/>
<dbReference type="AlphaFoldDB" id="A0A7W9W6R4"/>
<dbReference type="InterPro" id="IPR027417">
    <property type="entry name" value="P-loop_NTPase"/>
</dbReference>
<dbReference type="PANTHER" id="PTHR43721:SF22">
    <property type="entry name" value="ELONGATION FACTOR TU, MITOCHONDRIAL"/>
    <property type="match status" value="1"/>
</dbReference>
<comment type="subcellular location">
    <subcellularLocation>
        <location evidence="1">Cytoplasm</location>
    </subcellularLocation>
</comment>
<dbReference type="GO" id="GO:0003924">
    <property type="term" value="F:GTPase activity"/>
    <property type="evidence" value="ECO:0007669"/>
    <property type="project" value="InterPro"/>
</dbReference>
<evidence type="ECO:0000256" key="1">
    <source>
        <dbReference type="ARBA" id="ARBA00004496"/>
    </source>
</evidence>
<dbReference type="NCBIfam" id="TIGR00231">
    <property type="entry name" value="small_GTP"/>
    <property type="match status" value="1"/>
</dbReference>
<protein>
    <recommendedName>
        <fullName evidence="2">Selenocysteine-specific elongation factor</fullName>
    </recommendedName>
    <alternativeName>
        <fullName evidence="8">SelB translation factor</fullName>
    </alternativeName>
</protein>
<dbReference type="CDD" id="cd04171">
    <property type="entry name" value="SelB"/>
    <property type="match status" value="1"/>
</dbReference>
<gene>
    <name evidence="10" type="ORF">HNQ39_003519</name>
</gene>
<dbReference type="Gene3D" id="1.10.10.2770">
    <property type="match status" value="1"/>
</dbReference>
<dbReference type="Gene3D" id="1.10.10.10">
    <property type="entry name" value="Winged helix-like DNA-binding domain superfamily/Winged helix DNA-binding domain"/>
    <property type="match status" value="1"/>
</dbReference>
<name>A0A7W9W6R4_ARMRO</name>
<comment type="caution">
    <text evidence="10">The sequence shown here is derived from an EMBL/GenBank/DDBJ whole genome shotgun (WGS) entry which is preliminary data.</text>
</comment>
<dbReference type="SUPFAM" id="SSF46785">
    <property type="entry name" value="Winged helix' DNA-binding domain"/>
    <property type="match status" value="2"/>
</dbReference>
<keyword evidence="3" id="KW-0963">Cytoplasm</keyword>
<dbReference type="Proteomes" id="UP000520814">
    <property type="component" value="Unassembled WGS sequence"/>
</dbReference>
<sequence>MRHLIIGTAGHVDHGKTTLIRALTGTNTDRLAEEQARGMTIDLGFAFLSLPGELEAGIVDVPGHERFVKNMLAGAGGVDVALLVIAADEGPMPQTREHLDILTVLGVTVAVVALTKTDLADPDIQELAELETRELLAKTPLKDAVIVPVSAQTGAGLDALKQALAEAAAKAPQRDASAPVRLPVDRVFSLPGVGTVVTGTLVSGTLHAGDAVALEPQGQVSKARTLQSHSQKIETAEPGMRVAVNLPGIEVGELERGAVLCAPGSLAASTLLDARLSVLPSATKPLRHRERVRLHLGTGEILARLVLLEGVELLPGSDDIPVQLLCESPAAPARGERFVVRTYSPARAVGGGTIVDPTPSRKYRRGDAAALALFEARGTGAPDEAVYAQLSSKHAEFTAKELSAAVGFPADDALEALADAGRAIVIGGTHYLSDEAGRRLRETAKKTLEQFHRQNPYKRAMPRENLRIPLSKAATVKDFQALVAYLSNEGVLLTVGTKGVHLPEHEVVLPENWKQPAAHILSVFQAAQYAPPFPGDFAATYPRDVHVPTILAILCERDELVKIADNLYLSAEAIAEAKQAIRKLASTPEGITVGGLRDAIGSSRKIVLPLLEYLDGVRFTHRVGDTRTLAEP</sequence>
<dbReference type="EMBL" id="JACHGW010000003">
    <property type="protein sequence ID" value="MBB6051709.1"/>
    <property type="molecule type" value="Genomic_DNA"/>
</dbReference>
<keyword evidence="5" id="KW-0648">Protein biosynthesis</keyword>
<dbReference type="InterPro" id="IPR036390">
    <property type="entry name" value="WH_DNA-bd_sf"/>
</dbReference>
<evidence type="ECO:0000313" key="11">
    <source>
        <dbReference type="Proteomes" id="UP000520814"/>
    </source>
</evidence>
<evidence type="ECO:0000256" key="3">
    <source>
        <dbReference type="ARBA" id="ARBA00022490"/>
    </source>
</evidence>
<dbReference type="InterPro" id="IPR050055">
    <property type="entry name" value="EF-Tu_GTPase"/>
</dbReference>
<dbReference type="InterPro" id="IPR036388">
    <property type="entry name" value="WH-like_DNA-bd_sf"/>
</dbReference>
<dbReference type="RefSeq" id="WP_184199236.1">
    <property type="nucleotide sequence ID" value="NZ_JACHGW010000003.1"/>
</dbReference>
<accession>A0A7W9W6R4</accession>
<dbReference type="InterPro" id="IPR004535">
    <property type="entry name" value="Transl_elong_SelB"/>
</dbReference>
<evidence type="ECO:0000313" key="10">
    <source>
        <dbReference type="EMBL" id="MBB6051709.1"/>
    </source>
</evidence>
<dbReference type="InterPro" id="IPR015191">
    <property type="entry name" value="SelB_WHD4"/>
</dbReference>
<reference evidence="10 11" key="1">
    <citation type="submission" date="2020-08" db="EMBL/GenBank/DDBJ databases">
        <title>Genomic Encyclopedia of Type Strains, Phase IV (KMG-IV): sequencing the most valuable type-strain genomes for metagenomic binning, comparative biology and taxonomic classification.</title>
        <authorList>
            <person name="Goeker M."/>
        </authorList>
    </citation>
    <scope>NUCLEOTIDE SEQUENCE [LARGE SCALE GENOMIC DNA]</scope>
    <source>
        <strain evidence="10 11">DSM 23562</strain>
    </source>
</reference>
<dbReference type="GO" id="GO:0003746">
    <property type="term" value="F:translation elongation factor activity"/>
    <property type="evidence" value="ECO:0007669"/>
    <property type="project" value="UniProtKB-KW"/>
</dbReference>
<dbReference type="GO" id="GO:0005829">
    <property type="term" value="C:cytosol"/>
    <property type="evidence" value="ECO:0007669"/>
    <property type="project" value="TreeGrafter"/>
</dbReference>
<dbReference type="InterPro" id="IPR000795">
    <property type="entry name" value="T_Tr_GTP-bd_dom"/>
</dbReference>
<dbReference type="Pfam" id="PF09106">
    <property type="entry name" value="WHD_2nd_SelB"/>
    <property type="match status" value="1"/>
</dbReference>
<keyword evidence="6" id="KW-0342">GTP-binding</keyword>
<dbReference type="PANTHER" id="PTHR43721">
    <property type="entry name" value="ELONGATION FACTOR TU-RELATED"/>
    <property type="match status" value="1"/>
</dbReference>
<dbReference type="GO" id="GO:0001514">
    <property type="term" value="P:selenocysteine incorporation"/>
    <property type="evidence" value="ECO:0007669"/>
    <property type="project" value="InterPro"/>
</dbReference>
<dbReference type="Pfam" id="PF00009">
    <property type="entry name" value="GTP_EFTU"/>
    <property type="match status" value="1"/>
</dbReference>
<comment type="function">
    <text evidence="7">Translation factor necessary for the incorporation of selenocysteine into proteins. It probably replaces EF-Tu for the insertion of selenocysteine directed by the UGA codon. SelB binds GTP and GDP.</text>
</comment>
<evidence type="ECO:0000256" key="2">
    <source>
        <dbReference type="ARBA" id="ARBA00015953"/>
    </source>
</evidence>
<dbReference type="SUPFAM" id="SSF50465">
    <property type="entry name" value="EF-Tu/eEF-1alpha/eIF2-gamma C-terminal domain"/>
    <property type="match status" value="1"/>
</dbReference>
<dbReference type="Gene3D" id="3.40.50.300">
    <property type="entry name" value="P-loop containing nucleotide triphosphate hydrolases"/>
    <property type="match status" value="1"/>
</dbReference>
<dbReference type="SUPFAM" id="SSF50447">
    <property type="entry name" value="Translation proteins"/>
    <property type="match status" value="1"/>
</dbReference>
<evidence type="ECO:0000256" key="8">
    <source>
        <dbReference type="ARBA" id="ARBA00031615"/>
    </source>
</evidence>
<dbReference type="Pfam" id="PF03144">
    <property type="entry name" value="GTP_EFTU_D2"/>
    <property type="match status" value="1"/>
</dbReference>
<dbReference type="CDD" id="cd03696">
    <property type="entry name" value="SelB_II"/>
    <property type="match status" value="1"/>
</dbReference>
<evidence type="ECO:0000256" key="6">
    <source>
        <dbReference type="ARBA" id="ARBA00023134"/>
    </source>
</evidence>
<dbReference type="PROSITE" id="PS51722">
    <property type="entry name" value="G_TR_2"/>
    <property type="match status" value="1"/>
</dbReference>
<evidence type="ECO:0000256" key="5">
    <source>
        <dbReference type="ARBA" id="ARBA00022917"/>
    </source>
</evidence>
<dbReference type="InterPro" id="IPR005225">
    <property type="entry name" value="Small_GTP-bd"/>
</dbReference>
<dbReference type="Pfam" id="PF25461">
    <property type="entry name" value="Beta-barrel_SelB"/>
    <property type="match status" value="1"/>
</dbReference>
<feature type="domain" description="Tr-type G" evidence="9">
    <location>
        <begin position="1"/>
        <end position="173"/>
    </location>
</feature>
<dbReference type="SUPFAM" id="SSF52540">
    <property type="entry name" value="P-loop containing nucleoside triphosphate hydrolases"/>
    <property type="match status" value="1"/>
</dbReference>
<dbReference type="Gene3D" id="2.40.30.10">
    <property type="entry name" value="Translation factors"/>
    <property type="match status" value="1"/>
</dbReference>
<dbReference type="Pfam" id="PF09107">
    <property type="entry name" value="WHD_3rd_SelB"/>
    <property type="match status" value="1"/>
</dbReference>
<dbReference type="InterPro" id="IPR015190">
    <property type="entry name" value="Elong_fac_SelB-wing-hlx_typ-2"/>
</dbReference>
<dbReference type="InterPro" id="IPR009000">
    <property type="entry name" value="Transl_B-barrel_sf"/>
</dbReference>
<evidence type="ECO:0000259" key="9">
    <source>
        <dbReference type="PROSITE" id="PS51722"/>
    </source>
</evidence>
<keyword evidence="10" id="KW-0251">Elongation factor</keyword>
<dbReference type="InterPro" id="IPR009001">
    <property type="entry name" value="Transl_elong_EF1A/Init_IF2_C"/>
</dbReference>
<evidence type="ECO:0000256" key="7">
    <source>
        <dbReference type="ARBA" id="ARBA00025526"/>
    </source>
</evidence>
<organism evidence="10 11">
    <name type="scientific">Armatimonas rosea</name>
    <dbReference type="NCBI Taxonomy" id="685828"/>
    <lineage>
        <taxon>Bacteria</taxon>
        <taxon>Bacillati</taxon>
        <taxon>Armatimonadota</taxon>
        <taxon>Armatimonadia</taxon>
        <taxon>Armatimonadales</taxon>
        <taxon>Armatimonadaceae</taxon>
        <taxon>Armatimonas</taxon>
    </lineage>
</organism>
<dbReference type="InterPro" id="IPR004161">
    <property type="entry name" value="EFTu-like_2"/>
</dbReference>
<dbReference type="NCBIfam" id="TIGR00475">
    <property type="entry name" value="selB"/>
    <property type="match status" value="1"/>
</dbReference>